<feature type="non-terminal residue" evidence="2">
    <location>
        <position position="341"/>
    </location>
</feature>
<keyword evidence="3" id="KW-1185">Reference proteome</keyword>
<feature type="domain" description="FAS1" evidence="1">
    <location>
        <begin position="127"/>
        <end position="272"/>
    </location>
</feature>
<dbReference type="SUPFAM" id="SSF82153">
    <property type="entry name" value="FAS1 domain"/>
    <property type="match status" value="2"/>
</dbReference>
<dbReference type="EMBL" id="BMAT01002054">
    <property type="protein sequence ID" value="GFR98115.1"/>
    <property type="molecule type" value="Genomic_DNA"/>
</dbReference>
<dbReference type="AlphaFoldDB" id="A0AAV4HNF4"/>
<protein>
    <submittedName>
        <fullName evidence="2">Beta-Ig-H3/fasciclin</fullName>
    </submittedName>
</protein>
<dbReference type="Proteomes" id="UP000762676">
    <property type="component" value="Unassembled WGS sequence"/>
</dbReference>
<accession>A0AAV4HNF4</accession>
<evidence type="ECO:0000313" key="2">
    <source>
        <dbReference type="EMBL" id="GFR98115.1"/>
    </source>
</evidence>
<proteinExistence type="predicted"/>
<dbReference type="InterPro" id="IPR036378">
    <property type="entry name" value="FAS1_dom_sf"/>
</dbReference>
<dbReference type="Pfam" id="PF02469">
    <property type="entry name" value="Fasciclin"/>
    <property type="match status" value="1"/>
</dbReference>
<dbReference type="PROSITE" id="PS50213">
    <property type="entry name" value="FAS1"/>
    <property type="match status" value="2"/>
</dbReference>
<feature type="domain" description="FAS1" evidence="1">
    <location>
        <begin position="276"/>
        <end position="341"/>
    </location>
</feature>
<name>A0AAV4HNF4_9GAST</name>
<dbReference type="GO" id="GO:0005615">
    <property type="term" value="C:extracellular space"/>
    <property type="evidence" value="ECO:0007669"/>
    <property type="project" value="TreeGrafter"/>
</dbReference>
<reference evidence="2 3" key="1">
    <citation type="journal article" date="2021" name="Elife">
        <title>Chloroplast acquisition without the gene transfer in kleptoplastic sea slugs, Plakobranchus ocellatus.</title>
        <authorList>
            <person name="Maeda T."/>
            <person name="Takahashi S."/>
            <person name="Yoshida T."/>
            <person name="Shimamura S."/>
            <person name="Takaki Y."/>
            <person name="Nagai Y."/>
            <person name="Toyoda A."/>
            <person name="Suzuki Y."/>
            <person name="Arimoto A."/>
            <person name="Ishii H."/>
            <person name="Satoh N."/>
            <person name="Nishiyama T."/>
            <person name="Hasebe M."/>
            <person name="Maruyama T."/>
            <person name="Minagawa J."/>
            <person name="Obokata J."/>
            <person name="Shigenobu S."/>
        </authorList>
    </citation>
    <scope>NUCLEOTIDE SEQUENCE [LARGE SCALE GENOMIC DNA]</scope>
</reference>
<sequence>MGFRGKGGAEIAQLVVASLRGPDVAGSSLSRTQSGPLLMARVLEANNLTYLFDAQNVTVFLPTSEGFFQFDRVYYGIGEKDGEKWRELFSYGSLNGRVSLGELPESGKMISRLNSALRLYVNTFYTPNGKVITINPSLSISFLHTYIRSIILAAVVVPALTKQTDNSSSMHTSFSPNDSYLTPMPQHGQDPLFNNVSLLIETYQAHIIENEALFLPSSVKYLPPKKALFGNLRFYRRDDGKLYVTNHGVHARVVRPNIATVNGVVHVIDNLLRYVYQNALESIEFMPDTRLFSQLVTSLPEARKFVVRNLTVTVFVPTDWAFSKVPLYWQQELTQGQGADQ</sequence>
<gene>
    <name evidence="2" type="ORF">ElyMa_001010600</name>
</gene>
<dbReference type="PANTHER" id="PTHR10900">
    <property type="entry name" value="PERIOSTIN-RELATED"/>
    <property type="match status" value="1"/>
</dbReference>
<organism evidence="2 3">
    <name type="scientific">Elysia marginata</name>
    <dbReference type="NCBI Taxonomy" id="1093978"/>
    <lineage>
        <taxon>Eukaryota</taxon>
        <taxon>Metazoa</taxon>
        <taxon>Spiralia</taxon>
        <taxon>Lophotrochozoa</taxon>
        <taxon>Mollusca</taxon>
        <taxon>Gastropoda</taxon>
        <taxon>Heterobranchia</taxon>
        <taxon>Euthyneura</taxon>
        <taxon>Panpulmonata</taxon>
        <taxon>Sacoglossa</taxon>
        <taxon>Placobranchoidea</taxon>
        <taxon>Plakobranchidae</taxon>
        <taxon>Elysia</taxon>
    </lineage>
</organism>
<dbReference type="InterPro" id="IPR000782">
    <property type="entry name" value="FAS1_domain"/>
</dbReference>
<dbReference type="Gene3D" id="2.30.180.10">
    <property type="entry name" value="FAS1 domain"/>
    <property type="match status" value="2"/>
</dbReference>
<dbReference type="InterPro" id="IPR050904">
    <property type="entry name" value="Adhesion/Biosynth-related"/>
</dbReference>
<evidence type="ECO:0000313" key="3">
    <source>
        <dbReference type="Proteomes" id="UP000762676"/>
    </source>
</evidence>
<dbReference type="PANTHER" id="PTHR10900:SF77">
    <property type="entry name" value="FI19380P1"/>
    <property type="match status" value="1"/>
</dbReference>
<evidence type="ECO:0000259" key="1">
    <source>
        <dbReference type="PROSITE" id="PS50213"/>
    </source>
</evidence>
<comment type="caution">
    <text evidence="2">The sequence shown here is derived from an EMBL/GenBank/DDBJ whole genome shotgun (WGS) entry which is preliminary data.</text>
</comment>